<comment type="caution">
    <text evidence="2">The sequence shown here is derived from an EMBL/GenBank/DDBJ whole genome shotgun (WGS) entry which is preliminary data.</text>
</comment>
<dbReference type="Proteomes" id="UP001362999">
    <property type="component" value="Unassembled WGS sequence"/>
</dbReference>
<accession>A0AAV9Z2F5</accession>
<proteinExistence type="predicted"/>
<gene>
    <name evidence="2" type="ORF">R3P38DRAFT_3380376</name>
</gene>
<keyword evidence="3" id="KW-1185">Reference proteome</keyword>
<protein>
    <submittedName>
        <fullName evidence="2">Uncharacterized protein</fullName>
    </submittedName>
</protein>
<organism evidence="2 3">
    <name type="scientific">Favolaschia claudopus</name>
    <dbReference type="NCBI Taxonomy" id="2862362"/>
    <lineage>
        <taxon>Eukaryota</taxon>
        <taxon>Fungi</taxon>
        <taxon>Dikarya</taxon>
        <taxon>Basidiomycota</taxon>
        <taxon>Agaricomycotina</taxon>
        <taxon>Agaricomycetes</taxon>
        <taxon>Agaricomycetidae</taxon>
        <taxon>Agaricales</taxon>
        <taxon>Marasmiineae</taxon>
        <taxon>Mycenaceae</taxon>
        <taxon>Favolaschia</taxon>
    </lineage>
</organism>
<evidence type="ECO:0000313" key="2">
    <source>
        <dbReference type="EMBL" id="KAK6969147.1"/>
    </source>
</evidence>
<evidence type="ECO:0000313" key="3">
    <source>
        <dbReference type="Proteomes" id="UP001362999"/>
    </source>
</evidence>
<dbReference type="AlphaFoldDB" id="A0AAV9Z2F5"/>
<evidence type="ECO:0000256" key="1">
    <source>
        <dbReference type="SAM" id="MobiDB-lite"/>
    </source>
</evidence>
<name>A0AAV9Z2F5_9AGAR</name>
<feature type="region of interest" description="Disordered" evidence="1">
    <location>
        <begin position="42"/>
        <end position="62"/>
    </location>
</feature>
<sequence>MRAYRESGESTNGEMDFRSTGSVRCVCCLLFPALPRPLASIPARKRQNGTQEGGEPAEKGNFGVTSPYSALESRRWAVVLIGGVFWADCGCGDGMPTSSSLPLLSALSPPRPLSALRSDATPTRSWYQRPTNATVFQSPPSWTSVGRYVFAGEWDLKDVDGGWWLGVGVASIRLILRRSEPGLSFLLVLIHDIPTMLLSKILGSLHVFKFASRTCGPQDRVGQTEPFPTKTEERHRGISSIFVHHFRGICQAP</sequence>
<dbReference type="EMBL" id="JAWWNJ010000233">
    <property type="protein sequence ID" value="KAK6969147.1"/>
    <property type="molecule type" value="Genomic_DNA"/>
</dbReference>
<reference evidence="2 3" key="1">
    <citation type="journal article" date="2024" name="J Genomics">
        <title>Draft genome sequencing and assembly of Favolaschia claudopus CIRM-BRFM 2984 isolated from oak limbs.</title>
        <authorList>
            <person name="Navarro D."/>
            <person name="Drula E."/>
            <person name="Chaduli D."/>
            <person name="Cazenave R."/>
            <person name="Ahrendt S."/>
            <person name="Wang J."/>
            <person name="Lipzen A."/>
            <person name="Daum C."/>
            <person name="Barry K."/>
            <person name="Grigoriev I.V."/>
            <person name="Favel A."/>
            <person name="Rosso M.N."/>
            <person name="Martin F."/>
        </authorList>
    </citation>
    <scope>NUCLEOTIDE SEQUENCE [LARGE SCALE GENOMIC DNA]</scope>
    <source>
        <strain evidence="2 3">CIRM-BRFM 2984</strain>
    </source>
</reference>